<dbReference type="AlphaFoldDB" id="A0A2H4SEW9"/>
<proteinExistence type="predicted"/>
<name>A0A2H4SEW9_CORMI</name>
<dbReference type="VEuPathDB" id="FungiDB:CCM_06802"/>
<accession>A0A2H4SEW9</accession>
<feature type="chain" id="PRO_5014148109" evidence="1">
    <location>
        <begin position="19"/>
        <end position="351"/>
    </location>
</feature>
<protein>
    <submittedName>
        <fullName evidence="2">Uncharacterized protein</fullName>
    </submittedName>
</protein>
<evidence type="ECO:0000313" key="2">
    <source>
        <dbReference type="EMBL" id="ATY61658.1"/>
    </source>
</evidence>
<evidence type="ECO:0000256" key="1">
    <source>
        <dbReference type="SAM" id="SignalP"/>
    </source>
</evidence>
<dbReference type="VEuPathDB" id="FungiDB:A9K55_008103"/>
<organism evidence="2 3">
    <name type="scientific">Cordyceps militaris</name>
    <name type="common">Caterpillar fungus</name>
    <name type="synonym">Clavaria militaris</name>
    <dbReference type="NCBI Taxonomy" id="73501"/>
    <lineage>
        <taxon>Eukaryota</taxon>
        <taxon>Fungi</taxon>
        <taxon>Dikarya</taxon>
        <taxon>Ascomycota</taxon>
        <taxon>Pezizomycotina</taxon>
        <taxon>Sordariomycetes</taxon>
        <taxon>Hypocreomycetidae</taxon>
        <taxon>Hypocreales</taxon>
        <taxon>Cordycipitaceae</taxon>
        <taxon>Cordyceps</taxon>
    </lineage>
</organism>
<dbReference type="EMBL" id="CP023324">
    <property type="protein sequence ID" value="ATY61658.1"/>
    <property type="molecule type" value="Genomic_DNA"/>
</dbReference>
<gene>
    <name evidence="2" type="ORF">A9K55_008103</name>
</gene>
<sequence>MRAAAILTLGAGLAAVSAADCAAPGAYDSQGRYSCNPAHQYPNGQRCTTVDGCPLLVDASGQPIVKSTGTSSTVAGAQPTSTCVAPGAYDSQGRYSCNPAHQYPNGQRCTTVDGCPLLVDASGQPIVKSTSTAAAQPTSTCVAPGAYDSQGRYSCNPAYQYPNGQRCVTINGCPLLADANGQPIVKGGSTGTSSAAQPTSTCVAGGSYDAKGRYSCNPAHQYPNGQTCISIDGCPLLADANGQPIVNGGSTSSAAQPSSTNPACAATGEYDGQGRYSCNPAHRYPDGQLCKVTDGCPLLCGADGKPIVRAGNNTSAGTNGQPTAGVPIVTNGGSVLAGGMALVAAALVAVI</sequence>
<reference evidence="2 3" key="1">
    <citation type="journal article" date="2017" name="BMC Genomics">
        <title>Chromosome level assembly and secondary metabolite potential of the parasitic fungus Cordyceps militaris.</title>
        <authorList>
            <person name="Kramer G.J."/>
            <person name="Nodwell J.R."/>
        </authorList>
    </citation>
    <scope>NUCLEOTIDE SEQUENCE [LARGE SCALE GENOMIC DNA]</scope>
    <source>
        <strain evidence="2 3">ATCC 34164</strain>
    </source>
</reference>
<dbReference type="Proteomes" id="UP000323067">
    <property type="component" value="Chromosome vii"/>
</dbReference>
<dbReference type="OrthoDB" id="3836772at2759"/>
<feature type="signal peptide" evidence="1">
    <location>
        <begin position="1"/>
        <end position="18"/>
    </location>
</feature>
<evidence type="ECO:0000313" key="3">
    <source>
        <dbReference type="Proteomes" id="UP000323067"/>
    </source>
</evidence>
<keyword evidence="1" id="KW-0732">Signal</keyword>